<name>A0A8J2SG28_9STRA</name>
<reference evidence="1" key="1">
    <citation type="submission" date="2021-11" db="EMBL/GenBank/DDBJ databases">
        <authorList>
            <consortium name="Genoscope - CEA"/>
            <person name="William W."/>
        </authorList>
    </citation>
    <scope>NUCLEOTIDE SEQUENCE</scope>
</reference>
<protein>
    <submittedName>
        <fullName evidence="1">Uncharacterized protein</fullName>
    </submittedName>
</protein>
<evidence type="ECO:0000313" key="2">
    <source>
        <dbReference type="Proteomes" id="UP000789595"/>
    </source>
</evidence>
<evidence type="ECO:0000313" key="1">
    <source>
        <dbReference type="EMBL" id="CAH0369348.1"/>
    </source>
</evidence>
<gene>
    <name evidence="1" type="ORF">PECAL_2P24690</name>
</gene>
<dbReference type="AlphaFoldDB" id="A0A8J2SG28"/>
<accession>A0A8J2SG28</accession>
<dbReference type="Proteomes" id="UP000789595">
    <property type="component" value="Unassembled WGS sequence"/>
</dbReference>
<organism evidence="1 2">
    <name type="scientific">Pelagomonas calceolata</name>
    <dbReference type="NCBI Taxonomy" id="35677"/>
    <lineage>
        <taxon>Eukaryota</taxon>
        <taxon>Sar</taxon>
        <taxon>Stramenopiles</taxon>
        <taxon>Ochrophyta</taxon>
        <taxon>Pelagophyceae</taxon>
        <taxon>Pelagomonadales</taxon>
        <taxon>Pelagomonadaceae</taxon>
        <taxon>Pelagomonas</taxon>
    </lineage>
</organism>
<comment type="caution">
    <text evidence="1">The sequence shown here is derived from an EMBL/GenBank/DDBJ whole genome shotgun (WGS) entry which is preliminary data.</text>
</comment>
<proteinExistence type="predicted"/>
<sequence length="98" mass="10993">MGSITEATLQEWIDEADDDMRAWTVFCNTHCAWSVDDLTPVVAALEIDSKPFFGPVRRADGVFQLYVELPYHHYLEIDSLTFNGTVGTPSARAWADVV</sequence>
<keyword evidence="2" id="KW-1185">Reference proteome</keyword>
<dbReference type="EMBL" id="CAKKNE010000002">
    <property type="protein sequence ID" value="CAH0369348.1"/>
    <property type="molecule type" value="Genomic_DNA"/>
</dbReference>